<reference evidence="3" key="1">
    <citation type="submission" date="2022-10" db="EMBL/GenBank/DDBJ databases">
        <title>Genome assembly of Pristionchus species.</title>
        <authorList>
            <person name="Yoshida K."/>
            <person name="Sommer R.J."/>
        </authorList>
    </citation>
    <scope>NUCLEOTIDE SEQUENCE [LARGE SCALE GENOMIC DNA]</scope>
    <source>
        <strain evidence="3">RS5460</strain>
    </source>
</reference>
<evidence type="ECO:0000256" key="1">
    <source>
        <dbReference type="SAM" id="Coils"/>
    </source>
</evidence>
<name>A0AAN5I5C7_9BILA</name>
<proteinExistence type="predicted"/>
<accession>A0AAN5I5C7</accession>
<dbReference type="EMBL" id="BTRK01000005">
    <property type="protein sequence ID" value="GMR52962.1"/>
    <property type="molecule type" value="Genomic_DNA"/>
</dbReference>
<organism evidence="2 3">
    <name type="scientific">Pristionchus mayeri</name>
    <dbReference type="NCBI Taxonomy" id="1317129"/>
    <lineage>
        <taxon>Eukaryota</taxon>
        <taxon>Metazoa</taxon>
        <taxon>Ecdysozoa</taxon>
        <taxon>Nematoda</taxon>
        <taxon>Chromadorea</taxon>
        <taxon>Rhabditida</taxon>
        <taxon>Rhabditina</taxon>
        <taxon>Diplogasteromorpha</taxon>
        <taxon>Diplogasteroidea</taxon>
        <taxon>Neodiplogasteridae</taxon>
        <taxon>Pristionchus</taxon>
    </lineage>
</organism>
<evidence type="ECO:0000313" key="3">
    <source>
        <dbReference type="Proteomes" id="UP001328107"/>
    </source>
</evidence>
<keyword evidence="1" id="KW-0175">Coiled coil</keyword>
<feature type="non-terminal residue" evidence="2">
    <location>
        <position position="336"/>
    </location>
</feature>
<gene>
    <name evidence="2" type="ORF">PMAYCL1PPCAC_23157</name>
</gene>
<evidence type="ECO:0000313" key="2">
    <source>
        <dbReference type="EMBL" id="GMR52962.1"/>
    </source>
</evidence>
<dbReference type="Proteomes" id="UP001328107">
    <property type="component" value="Unassembled WGS sequence"/>
</dbReference>
<protein>
    <submittedName>
        <fullName evidence="2">Uncharacterized protein</fullName>
    </submittedName>
</protein>
<feature type="coiled-coil region" evidence="1">
    <location>
        <begin position="295"/>
        <end position="322"/>
    </location>
</feature>
<sequence length="336" mass="39421">MELDASLAEKVDSNEIDKSFFDFAEEVVENVFKYLDCRNRSRMRLNKRLYGIEERMKKLLEDRERLSVSREISYFHSDGLYVTMCGGRPRGRRGSELNMEEAIYKINRLLNIFKFKTIELKTSNEDDFKLVDCFSGINSYFKFNDETVGRCLTSLSTISKLMQISEVVDASTDGKRPKDFTVEDLNQIYEIAKNTETFCGFAVSIPPLISRDFMRSLNVGFETEDCWEIAEKREGQLEIRVKMYDEEYIPHCRDPWHRETLDRFIIYKYGSEAKYPGLRDRLLGDVEAPCHCEDYQLLKYKYQQEEEEARQAMSEVREGGERLKNRSACKVSILFG</sequence>
<dbReference type="AlphaFoldDB" id="A0AAN5I5C7"/>
<comment type="caution">
    <text evidence="2">The sequence shown here is derived from an EMBL/GenBank/DDBJ whole genome shotgun (WGS) entry which is preliminary data.</text>
</comment>
<keyword evidence="3" id="KW-1185">Reference proteome</keyword>